<evidence type="ECO:0000259" key="1">
    <source>
        <dbReference type="Pfam" id="PF10263"/>
    </source>
</evidence>
<dbReference type="Proteomes" id="UP001220610">
    <property type="component" value="Chromosome"/>
</dbReference>
<name>A0AAJ5WSM4_9BACT</name>
<sequence>MPKKEAPLDYLRRYIPSGAAPRVLELLQQYTVHLTITRERKSILGDYRHATAYKNHRISVNGNLNPFSFLITLVHELAHLVTFMQYGNRVASHGKEWKSCYALLLRDFMGKQLFPPDVEQHLLHSMNDLPASSCADEGLMRLLRKYDAEDNGLVMVEAMAEGQLFALEDGRIFRKGKKLRKRFQCVEISTGKAYLFSPIYEVKEITVRKAG</sequence>
<dbReference type="AlphaFoldDB" id="A0AAJ5WSM4"/>
<reference evidence="2" key="1">
    <citation type="submission" date="2023-03" db="EMBL/GenBank/DDBJ databases">
        <title>Andean soil-derived lignocellulolytic bacterial consortium as a source of novel taxa and putative plastic-active enzymes.</title>
        <authorList>
            <person name="Diaz-Garcia L."/>
            <person name="Chuvochina M."/>
            <person name="Feuerriegel G."/>
            <person name="Bunk B."/>
            <person name="Sproer C."/>
            <person name="Streit W.R."/>
            <person name="Rodriguez L.M."/>
            <person name="Overmann J."/>
            <person name="Jimenez D.J."/>
        </authorList>
    </citation>
    <scope>NUCLEOTIDE SEQUENCE</scope>
    <source>
        <strain evidence="2">MAG 7</strain>
    </source>
</reference>
<dbReference type="GO" id="GO:0006950">
    <property type="term" value="P:response to stress"/>
    <property type="evidence" value="ECO:0007669"/>
    <property type="project" value="UniProtKB-ARBA"/>
</dbReference>
<dbReference type="EMBL" id="CP119311">
    <property type="protein sequence ID" value="WEK33735.1"/>
    <property type="molecule type" value="Genomic_DNA"/>
</dbReference>
<proteinExistence type="predicted"/>
<dbReference type="InterPro" id="IPR006640">
    <property type="entry name" value="SprT-like_domain"/>
</dbReference>
<accession>A0AAJ5WSM4</accession>
<protein>
    <submittedName>
        <fullName evidence="2">SprT-like domain-containing protein</fullName>
    </submittedName>
</protein>
<evidence type="ECO:0000313" key="2">
    <source>
        <dbReference type="EMBL" id="WEK33735.1"/>
    </source>
</evidence>
<gene>
    <name evidence="2" type="ORF">P0Y53_14685</name>
</gene>
<feature type="domain" description="SprT-like" evidence="1">
    <location>
        <begin position="33"/>
        <end position="100"/>
    </location>
</feature>
<dbReference type="Pfam" id="PF10263">
    <property type="entry name" value="SprT-like"/>
    <property type="match status" value="1"/>
</dbReference>
<evidence type="ECO:0000313" key="3">
    <source>
        <dbReference type="Proteomes" id="UP001220610"/>
    </source>
</evidence>
<organism evidence="2 3">
    <name type="scientific">Candidatus Pseudobacter hemicellulosilyticus</name>
    <dbReference type="NCBI Taxonomy" id="3121375"/>
    <lineage>
        <taxon>Bacteria</taxon>
        <taxon>Pseudomonadati</taxon>
        <taxon>Bacteroidota</taxon>
        <taxon>Chitinophagia</taxon>
        <taxon>Chitinophagales</taxon>
        <taxon>Chitinophagaceae</taxon>
        <taxon>Pseudobacter</taxon>
    </lineage>
</organism>